<organism evidence="10 11">
    <name type="scientific">Olivibacter domesticus</name>
    <name type="common">Pseudosphingobacterium domesticum</name>
    <dbReference type="NCBI Taxonomy" id="407022"/>
    <lineage>
        <taxon>Bacteria</taxon>
        <taxon>Pseudomonadati</taxon>
        <taxon>Bacteroidota</taxon>
        <taxon>Sphingobacteriia</taxon>
        <taxon>Sphingobacteriales</taxon>
        <taxon>Sphingobacteriaceae</taxon>
        <taxon>Olivibacter</taxon>
    </lineage>
</organism>
<dbReference type="GO" id="GO:0009279">
    <property type="term" value="C:cell outer membrane"/>
    <property type="evidence" value="ECO:0007669"/>
    <property type="project" value="UniProtKB-SubCell"/>
</dbReference>
<evidence type="ECO:0000313" key="10">
    <source>
        <dbReference type="EMBL" id="SEK79251.1"/>
    </source>
</evidence>
<accession>A0A1H7JX17</accession>
<sequence>MKIVYQLQRAWSWRYCYCKFSNILRTMKLILAFFFLSVNVVFAIDSYAQQTKLSFELKNKRIIDVLDAIEEQSDFRFFYDGNLVDVEQPVSIKADKKAVLAILADIFPTREVDYKVIGKDVILTAVSPKSVKQTATGQQQMISGQVLDETGEPLPGVSVLLKNTKTGALTDANGKYTLRLSETDGVLVFSYLGYNTLEEAIGARTTINVTLRGEMRQMDEVVAVGYGSVKRANLGGAVSTVDSRAFESRPVRNAANALQGQVPGLTVVRNGGAPGSSPALRIRDVSSINGGSPLVLIDGAEGDIGLINPADIENISVLKDGTAAIYGARAADGVILVTTKNGRKNQDLRISLDSYYSLKTPALVKKAASLYEHAAMALEISDGSFPIEYTQEELQLILEGSDRVDPTSNWGRWTGYPKFYKNQDWNKLIIGNGSLQNYNLGISGGGDKYTYLVSLGHAREEGLPKFGIDNDKRYYARAKSTIDLTKNLQYDFNLSYEANNRNYSSGISEGQNIWELTYKTRSWAPLRNPAGRFYTFEGFDNPAQVLEEGGESSLTGGNLTFNNQLTYKVTKDLNLVGRAVVRKNDVDSSVVQKMLYSYNWDNVNHRTARLPNSAERKYAKTLYKNFTLYGDYKKTIGQHDIGVMVGAASESANYDMFRARRINFDQQESMPLNLGSAQDQLASGQGNAWTINSFFSRVNYAFNNKYLLEATLRADGSSRFDPNYRWGYFPGANATWRVAEESFIKKLNFFNDLKLRASYGEMGNQSGIGPYDYIELISLYPGYYPFGNGQRGQLATQSNLVSKSRTWETIISKNIGMDFSMLRDRLYGSIDYFWKNNNNMLIPIAYPSALGIEAPTTNSGKLAIQGWELNIGWRDQVGDFSYSVRANISDAKNKVTQRIGNNLIALGNNATPAGYPLNSYFGYVFDGIIQNEQELADYRARFPNEGMIQTQVGVGDAKYKDLDGDGRLSALGNGTTGSGDMIYLGDTNPRYNFGVNLFASYKGFDFTAFIQGIGRRTMILEGEASKPFHFPWFQSAQYWYGKTWTPERTDAQYPAITLTDKRIYNYQYSTNTTHRVGYARLKNLQIGYTFPKKLTQRIKLEKLRIYFSGEDLFEIHNTPGGWDPEDRGNIEGGGSYTSYPFARNYSLGLNLIF</sequence>
<dbReference type="Gene3D" id="2.60.40.1120">
    <property type="entry name" value="Carboxypeptidase-like, regulatory domain"/>
    <property type="match status" value="1"/>
</dbReference>
<proteinExistence type="inferred from homology"/>
<keyword evidence="6 8" id="KW-0472">Membrane</keyword>
<evidence type="ECO:0000256" key="3">
    <source>
        <dbReference type="ARBA" id="ARBA00022452"/>
    </source>
</evidence>
<comment type="similarity">
    <text evidence="8">Belongs to the TonB-dependent receptor family.</text>
</comment>
<comment type="subcellular location">
    <subcellularLocation>
        <location evidence="1 8">Cell outer membrane</location>
        <topology evidence="1 8">Multi-pass membrane protein</topology>
    </subcellularLocation>
</comment>
<feature type="domain" description="TonB-dependent receptor plug" evidence="9">
    <location>
        <begin position="233"/>
        <end position="334"/>
    </location>
</feature>
<evidence type="ECO:0000256" key="2">
    <source>
        <dbReference type="ARBA" id="ARBA00022448"/>
    </source>
</evidence>
<dbReference type="PROSITE" id="PS52016">
    <property type="entry name" value="TONB_DEPENDENT_REC_3"/>
    <property type="match status" value="1"/>
</dbReference>
<keyword evidence="7 8" id="KW-0998">Cell outer membrane</keyword>
<evidence type="ECO:0000256" key="5">
    <source>
        <dbReference type="ARBA" id="ARBA00022729"/>
    </source>
</evidence>
<dbReference type="Pfam" id="PF07715">
    <property type="entry name" value="Plug"/>
    <property type="match status" value="1"/>
</dbReference>
<evidence type="ECO:0000256" key="1">
    <source>
        <dbReference type="ARBA" id="ARBA00004571"/>
    </source>
</evidence>
<keyword evidence="2 8" id="KW-0813">Transport</keyword>
<dbReference type="InterPro" id="IPR008969">
    <property type="entry name" value="CarboxyPept-like_regulatory"/>
</dbReference>
<evidence type="ECO:0000313" key="11">
    <source>
        <dbReference type="Proteomes" id="UP000199421"/>
    </source>
</evidence>
<keyword evidence="5" id="KW-0732">Signal</keyword>
<evidence type="ECO:0000256" key="8">
    <source>
        <dbReference type="PROSITE-ProRule" id="PRU01360"/>
    </source>
</evidence>
<dbReference type="NCBIfam" id="TIGR04056">
    <property type="entry name" value="OMP_RagA_SusC"/>
    <property type="match status" value="1"/>
</dbReference>
<dbReference type="InterPro" id="IPR012910">
    <property type="entry name" value="Plug_dom"/>
</dbReference>
<evidence type="ECO:0000259" key="9">
    <source>
        <dbReference type="Pfam" id="PF07715"/>
    </source>
</evidence>
<keyword evidence="11" id="KW-1185">Reference proteome</keyword>
<name>A0A1H7JX17_OLID1</name>
<dbReference type="PANTHER" id="PTHR30069:SF29">
    <property type="entry name" value="HEMOGLOBIN AND HEMOGLOBIN-HAPTOGLOBIN-BINDING PROTEIN 1-RELATED"/>
    <property type="match status" value="1"/>
</dbReference>
<dbReference type="InterPro" id="IPR039426">
    <property type="entry name" value="TonB-dep_rcpt-like"/>
</dbReference>
<evidence type="ECO:0000256" key="7">
    <source>
        <dbReference type="ARBA" id="ARBA00023237"/>
    </source>
</evidence>
<dbReference type="InterPro" id="IPR037066">
    <property type="entry name" value="Plug_dom_sf"/>
</dbReference>
<dbReference type="GO" id="GO:0044718">
    <property type="term" value="P:siderophore transmembrane transport"/>
    <property type="evidence" value="ECO:0007669"/>
    <property type="project" value="TreeGrafter"/>
</dbReference>
<gene>
    <name evidence="10" type="ORF">SAMN05661044_01159</name>
</gene>
<dbReference type="Gene3D" id="2.40.170.20">
    <property type="entry name" value="TonB-dependent receptor, beta-barrel domain"/>
    <property type="match status" value="1"/>
</dbReference>
<protein>
    <submittedName>
        <fullName evidence="10">TonB-linked outer membrane protein, SusC/RagA family</fullName>
    </submittedName>
</protein>
<dbReference type="STRING" id="407022.SAMN05661044_01159"/>
<dbReference type="InterPro" id="IPR036942">
    <property type="entry name" value="Beta-barrel_TonB_sf"/>
</dbReference>
<dbReference type="NCBIfam" id="TIGR04057">
    <property type="entry name" value="SusC_RagA_signa"/>
    <property type="match status" value="1"/>
</dbReference>
<dbReference type="SUPFAM" id="SSF49464">
    <property type="entry name" value="Carboxypeptidase regulatory domain-like"/>
    <property type="match status" value="1"/>
</dbReference>
<dbReference type="InterPro" id="IPR023996">
    <property type="entry name" value="TonB-dep_OMP_SusC/RagA"/>
</dbReference>
<dbReference type="InterPro" id="IPR023997">
    <property type="entry name" value="TonB-dep_OMP_SusC/RagA_CS"/>
</dbReference>
<evidence type="ECO:0000256" key="4">
    <source>
        <dbReference type="ARBA" id="ARBA00022692"/>
    </source>
</evidence>
<dbReference type="GO" id="GO:0015344">
    <property type="term" value="F:siderophore uptake transmembrane transporter activity"/>
    <property type="evidence" value="ECO:0007669"/>
    <property type="project" value="TreeGrafter"/>
</dbReference>
<reference evidence="11" key="1">
    <citation type="submission" date="2016-10" db="EMBL/GenBank/DDBJ databases">
        <authorList>
            <person name="Varghese N."/>
            <person name="Submissions S."/>
        </authorList>
    </citation>
    <scope>NUCLEOTIDE SEQUENCE [LARGE SCALE GENOMIC DNA]</scope>
    <source>
        <strain evidence="11">DSM 18733</strain>
    </source>
</reference>
<dbReference type="EMBL" id="FOAF01000001">
    <property type="protein sequence ID" value="SEK79251.1"/>
    <property type="molecule type" value="Genomic_DNA"/>
</dbReference>
<dbReference type="SUPFAM" id="SSF56935">
    <property type="entry name" value="Porins"/>
    <property type="match status" value="1"/>
</dbReference>
<dbReference type="Pfam" id="PF13715">
    <property type="entry name" value="CarbopepD_reg_2"/>
    <property type="match status" value="1"/>
</dbReference>
<dbReference type="Gene3D" id="2.170.130.10">
    <property type="entry name" value="TonB-dependent receptor, plug domain"/>
    <property type="match status" value="1"/>
</dbReference>
<evidence type="ECO:0000256" key="6">
    <source>
        <dbReference type="ARBA" id="ARBA00023136"/>
    </source>
</evidence>
<dbReference type="PANTHER" id="PTHR30069">
    <property type="entry name" value="TONB-DEPENDENT OUTER MEMBRANE RECEPTOR"/>
    <property type="match status" value="1"/>
</dbReference>
<keyword evidence="3 8" id="KW-1134">Transmembrane beta strand</keyword>
<dbReference type="Proteomes" id="UP000199421">
    <property type="component" value="Unassembled WGS sequence"/>
</dbReference>
<keyword evidence="4 8" id="KW-0812">Transmembrane</keyword>
<dbReference type="AlphaFoldDB" id="A0A1H7JX17"/>